<dbReference type="InterPro" id="IPR011663">
    <property type="entry name" value="UTRA"/>
</dbReference>
<dbReference type="Gene3D" id="1.10.10.10">
    <property type="entry name" value="Winged helix-like DNA-binding domain superfamily/Winged helix DNA-binding domain"/>
    <property type="match status" value="1"/>
</dbReference>
<dbReference type="PROSITE" id="PS50949">
    <property type="entry name" value="HTH_GNTR"/>
    <property type="match status" value="1"/>
</dbReference>
<dbReference type="STRING" id="915059.NH26_22300"/>
<dbReference type="EMBL" id="JRYR02000002">
    <property type="protein sequence ID" value="OHX64328.1"/>
    <property type="molecule type" value="Genomic_DNA"/>
</dbReference>
<dbReference type="InterPro" id="IPR028978">
    <property type="entry name" value="Chorismate_lyase_/UTRA_dom_sf"/>
</dbReference>
<evidence type="ECO:0000256" key="1">
    <source>
        <dbReference type="ARBA" id="ARBA00023015"/>
    </source>
</evidence>
<comment type="caution">
    <text evidence="5">The sequence shown here is derived from an EMBL/GenBank/DDBJ whole genome shotgun (WGS) entry which is preliminary data.</text>
</comment>
<evidence type="ECO:0000259" key="4">
    <source>
        <dbReference type="PROSITE" id="PS50949"/>
    </source>
</evidence>
<gene>
    <name evidence="5" type="ORF">NH26_22300</name>
</gene>
<evidence type="ECO:0000256" key="2">
    <source>
        <dbReference type="ARBA" id="ARBA00023125"/>
    </source>
</evidence>
<dbReference type="InterPro" id="IPR036390">
    <property type="entry name" value="WH_DNA-bd_sf"/>
</dbReference>
<dbReference type="InterPro" id="IPR036388">
    <property type="entry name" value="WH-like_DNA-bd_sf"/>
</dbReference>
<accession>A0A1S1YTI8</accession>
<sequence>MNIAINHNSALPLHKQIETILRDLIDSGEYDKGKLFPKEVDISNRLGVSRNTVRQAINTLVMDGLLIRKKGVGTTVAEKKIQTKLSEWHSFTQEMNSKGIPFQNYKVQLSTVKANEEQALQLSVEEGKEIMQLERIRGDKDAPFVYFVSWFHPKIQFSDQETFETPLYDIIEEQSNIVLTKSSEELVAMLANEDLAIDLKVKVGSPILFRKRAVADPGGRVMEINHGYYRADRFTYQIEINR</sequence>
<dbReference type="CDD" id="cd07377">
    <property type="entry name" value="WHTH_GntR"/>
    <property type="match status" value="1"/>
</dbReference>
<dbReference type="AlphaFoldDB" id="A0A1S1YTI8"/>
<dbReference type="Pfam" id="PF00392">
    <property type="entry name" value="GntR"/>
    <property type="match status" value="1"/>
</dbReference>
<dbReference type="RefSeq" id="WP_044220689.1">
    <property type="nucleotide sequence ID" value="NZ_JRYR02000002.1"/>
</dbReference>
<evidence type="ECO:0000313" key="5">
    <source>
        <dbReference type="EMBL" id="OHX64328.1"/>
    </source>
</evidence>
<dbReference type="SUPFAM" id="SSF46785">
    <property type="entry name" value="Winged helix' DNA-binding domain"/>
    <property type="match status" value="1"/>
</dbReference>
<dbReference type="PRINTS" id="PR00035">
    <property type="entry name" value="HTHGNTR"/>
</dbReference>
<keyword evidence="1" id="KW-0805">Transcription regulation</keyword>
<dbReference type="GO" id="GO:0045892">
    <property type="term" value="P:negative regulation of DNA-templated transcription"/>
    <property type="evidence" value="ECO:0007669"/>
    <property type="project" value="TreeGrafter"/>
</dbReference>
<dbReference type="Gene3D" id="3.40.1410.10">
    <property type="entry name" value="Chorismate lyase-like"/>
    <property type="match status" value="1"/>
</dbReference>
<dbReference type="OrthoDB" id="9815017at2"/>
<organism evidence="5 6">
    <name type="scientific">Flammeovirga pacifica</name>
    <dbReference type="NCBI Taxonomy" id="915059"/>
    <lineage>
        <taxon>Bacteria</taxon>
        <taxon>Pseudomonadati</taxon>
        <taxon>Bacteroidota</taxon>
        <taxon>Cytophagia</taxon>
        <taxon>Cytophagales</taxon>
        <taxon>Flammeovirgaceae</taxon>
        <taxon>Flammeovirga</taxon>
    </lineage>
</organism>
<reference evidence="5 6" key="1">
    <citation type="journal article" date="2012" name="Int. J. Syst. Evol. Microbiol.">
        <title>Flammeovirga pacifica sp. nov., isolated from deep-sea sediment.</title>
        <authorList>
            <person name="Xu H."/>
            <person name="Fu Y."/>
            <person name="Yang N."/>
            <person name="Ding Z."/>
            <person name="Lai Q."/>
            <person name="Zeng R."/>
        </authorList>
    </citation>
    <scope>NUCLEOTIDE SEQUENCE [LARGE SCALE GENOMIC DNA]</scope>
    <source>
        <strain evidence="6">DSM 24597 / LMG 26175 / WPAGA1</strain>
    </source>
</reference>
<dbReference type="PANTHER" id="PTHR44846">
    <property type="entry name" value="MANNOSYL-D-GLYCERATE TRANSPORT/METABOLISM SYSTEM REPRESSOR MNGR-RELATED"/>
    <property type="match status" value="1"/>
</dbReference>
<dbReference type="InterPro" id="IPR050679">
    <property type="entry name" value="Bact_HTH_transcr_reg"/>
</dbReference>
<dbReference type="SMART" id="SM00866">
    <property type="entry name" value="UTRA"/>
    <property type="match status" value="1"/>
</dbReference>
<keyword evidence="3" id="KW-0804">Transcription</keyword>
<dbReference type="Proteomes" id="UP000179797">
    <property type="component" value="Unassembled WGS sequence"/>
</dbReference>
<evidence type="ECO:0000256" key="3">
    <source>
        <dbReference type="ARBA" id="ARBA00023163"/>
    </source>
</evidence>
<protein>
    <submittedName>
        <fullName evidence="5">GntR family transcriptional regulator</fullName>
    </submittedName>
</protein>
<evidence type="ECO:0000313" key="6">
    <source>
        <dbReference type="Proteomes" id="UP000179797"/>
    </source>
</evidence>
<dbReference type="Pfam" id="PF07702">
    <property type="entry name" value="UTRA"/>
    <property type="match status" value="1"/>
</dbReference>
<proteinExistence type="predicted"/>
<dbReference type="GO" id="GO:0003677">
    <property type="term" value="F:DNA binding"/>
    <property type="evidence" value="ECO:0007669"/>
    <property type="project" value="UniProtKB-KW"/>
</dbReference>
<dbReference type="InterPro" id="IPR000524">
    <property type="entry name" value="Tscrpt_reg_HTH_GntR"/>
</dbReference>
<dbReference type="SMART" id="SM00345">
    <property type="entry name" value="HTH_GNTR"/>
    <property type="match status" value="1"/>
</dbReference>
<dbReference type="PANTHER" id="PTHR44846:SF1">
    <property type="entry name" value="MANNOSYL-D-GLYCERATE TRANSPORT_METABOLISM SYSTEM REPRESSOR MNGR-RELATED"/>
    <property type="match status" value="1"/>
</dbReference>
<dbReference type="GO" id="GO:0003700">
    <property type="term" value="F:DNA-binding transcription factor activity"/>
    <property type="evidence" value="ECO:0007669"/>
    <property type="project" value="InterPro"/>
</dbReference>
<keyword evidence="2" id="KW-0238">DNA-binding</keyword>
<keyword evidence="6" id="KW-1185">Reference proteome</keyword>
<feature type="domain" description="HTH gntR-type" evidence="4">
    <location>
        <begin position="11"/>
        <end position="79"/>
    </location>
</feature>
<name>A0A1S1YTI8_FLAPC</name>
<dbReference type="SUPFAM" id="SSF64288">
    <property type="entry name" value="Chorismate lyase-like"/>
    <property type="match status" value="1"/>
</dbReference>